<name>A0A4U1CSZ8_9SPHI</name>
<dbReference type="AlphaFoldDB" id="A0A4U1CSZ8"/>
<dbReference type="OrthoDB" id="982085at2"/>
<proteinExistence type="predicted"/>
<organism evidence="1 2">
    <name type="scientific">Pedobacter polaris</name>
    <dbReference type="NCBI Taxonomy" id="2571273"/>
    <lineage>
        <taxon>Bacteria</taxon>
        <taxon>Pseudomonadati</taxon>
        <taxon>Bacteroidota</taxon>
        <taxon>Sphingobacteriia</taxon>
        <taxon>Sphingobacteriales</taxon>
        <taxon>Sphingobacteriaceae</taxon>
        <taxon>Pedobacter</taxon>
    </lineage>
</organism>
<dbReference type="EMBL" id="SWBR01000001">
    <property type="protein sequence ID" value="TKC12267.1"/>
    <property type="molecule type" value="Genomic_DNA"/>
</dbReference>
<accession>A0A4U1CSZ8</accession>
<evidence type="ECO:0000313" key="2">
    <source>
        <dbReference type="Proteomes" id="UP000309488"/>
    </source>
</evidence>
<comment type="caution">
    <text evidence="1">The sequence shown here is derived from an EMBL/GenBank/DDBJ whole genome shotgun (WGS) entry which is preliminary data.</text>
</comment>
<evidence type="ECO:0000313" key="1">
    <source>
        <dbReference type="EMBL" id="TKC12267.1"/>
    </source>
</evidence>
<keyword evidence="2" id="KW-1185">Reference proteome</keyword>
<evidence type="ECO:0008006" key="3">
    <source>
        <dbReference type="Google" id="ProtNLM"/>
    </source>
</evidence>
<reference evidence="1 2" key="1">
    <citation type="submission" date="2019-04" db="EMBL/GenBank/DDBJ databases">
        <title>Pedobacter sp. RP-3-22 sp. nov., isolated from Arctic soil.</title>
        <authorList>
            <person name="Dahal R.H."/>
            <person name="Kim D.-U."/>
        </authorList>
    </citation>
    <scope>NUCLEOTIDE SEQUENCE [LARGE SCALE GENOMIC DNA]</scope>
    <source>
        <strain evidence="1 2">RP-3-22</strain>
    </source>
</reference>
<dbReference type="Proteomes" id="UP000309488">
    <property type="component" value="Unassembled WGS sequence"/>
</dbReference>
<dbReference type="RefSeq" id="WP_136838179.1">
    <property type="nucleotide sequence ID" value="NZ_SWBR01000001.1"/>
</dbReference>
<sequence length="172" mass="17876">MLENLEQLVRDNAKDAIVNNAAVPNEQNDNAIQAASSSIFDTLKEQLTSGNAAEVANIFNKGEATESSPVVQQATSSLTEKLAGFGINAETAKSIGASIIPVILSKLAGKTNDPNDSSFNIQDVLGKLAGGSDGKFDLTDVMEMFNGGNQNQAQSGEVAGGGMLDKLKGLFN</sequence>
<gene>
    <name evidence="1" type="ORF">FA048_01205</name>
</gene>
<protein>
    <recommendedName>
        <fullName evidence="3">DUF937 domain-containing protein</fullName>
    </recommendedName>
</protein>